<evidence type="ECO:0000256" key="6">
    <source>
        <dbReference type="ARBA" id="ARBA00023288"/>
    </source>
</evidence>
<comment type="subcellular location">
    <subcellularLocation>
        <location evidence="7">Cell outer membrane</location>
        <topology evidence="7">Lipid-anchor</topology>
        <orientation evidence="7">Periplasmic side</orientation>
    </subcellularLocation>
    <subcellularLocation>
        <location evidence="7">Secreted</location>
        <location evidence="7">Cell wall</location>
        <topology evidence="7">Peptidoglycan-anchor</topology>
    </subcellularLocation>
    <text evidence="7">Attached via its lipidated N-terminus to the inner leaflet of the outer membrane. Attached to the peptidoglycan network (PGN) via its C-terminus.</text>
</comment>
<evidence type="ECO:0000256" key="7">
    <source>
        <dbReference type="HAMAP-Rule" id="MF_00843"/>
    </source>
</evidence>
<feature type="modified residue" description="N6-murein peptidoglycan lysine" evidence="7">
    <location>
        <position position="71"/>
    </location>
</feature>
<evidence type="ECO:0000256" key="5">
    <source>
        <dbReference type="ARBA" id="ARBA00023237"/>
    </source>
</evidence>
<evidence type="ECO:0000256" key="8">
    <source>
        <dbReference type="SAM" id="SignalP"/>
    </source>
</evidence>
<dbReference type="RefSeq" id="WP_385877719.1">
    <property type="nucleotide sequence ID" value="NZ_JBHLXE010000105.1"/>
</dbReference>
<dbReference type="PANTHER" id="PTHR38763:SF1">
    <property type="entry name" value="MAJOR OUTER MEMBRANE LIPOPROTEIN LPP"/>
    <property type="match status" value="1"/>
</dbReference>
<gene>
    <name evidence="7" type="primary">lpp</name>
    <name evidence="10" type="ORF">ACFFIT_10985</name>
</gene>
<dbReference type="SUPFAM" id="SSF58042">
    <property type="entry name" value="Outer membrane lipoprotein"/>
    <property type="match status" value="1"/>
</dbReference>
<comment type="subunit">
    <text evidence="7">Homotrimer.</text>
</comment>
<dbReference type="EMBL" id="JBHLXE010000105">
    <property type="protein sequence ID" value="MFC0180599.1"/>
    <property type="molecule type" value="Genomic_DNA"/>
</dbReference>
<dbReference type="Proteomes" id="UP001589758">
    <property type="component" value="Unassembled WGS sequence"/>
</dbReference>
<feature type="lipid moiety-binding region" description="N-palmitoyl cysteine" evidence="7">
    <location>
        <position position="20"/>
    </location>
</feature>
<evidence type="ECO:0000313" key="10">
    <source>
        <dbReference type="EMBL" id="MFC0180599.1"/>
    </source>
</evidence>
<keyword evidence="3 7" id="KW-0472">Membrane</keyword>
<proteinExistence type="inferred from homology"/>
<dbReference type="Pfam" id="PF04728">
    <property type="entry name" value="LPP"/>
    <property type="match status" value="1"/>
</dbReference>
<comment type="caution">
    <text evidence="7">Lacks conserved residue(s) required for the propagation of feature annotation.</text>
</comment>
<dbReference type="Gene3D" id="1.20.5.190">
    <property type="match status" value="1"/>
</dbReference>
<dbReference type="PANTHER" id="PTHR38763">
    <property type="entry name" value="MAJOR OUTER MEMBRANE PROLIPOPROTEIN LPP"/>
    <property type="match status" value="1"/>
</dbReference>
<reference evidence="10 11" key="1">
    <citation type="submission" date="2024-09" db="EMBL/GenBank/DDBJ databases">
        <authorList>
            <person name="Sun Q."/>
            <person name="Mori K."/>
        </authorList>
    </citation>
    <scope>NUCLEOTIDE SEQUENCE [LARGE SCALE GENOMIC DNA]</scope>
    <source>
        <strain evidence="10 11">CCM 8545</strain>
    </source>
</reference>
<evidence type="ECO:0000313" key="11">
    <source>
        <dbReference type="Proteomes" id="UP001589758"/>
    </source>
</evidence>
<dbReference type="HAMAP" id="MF_00843">
    <property type="entry name" value="Lpp"/>
    <property type="match status" value="1"/>
</dbReference>
<keyword evidence="6 7" id="KW-0449">Lipoprotein</keyword>
<keyword evidence="4 7" id="KW-0564">Palmitate</keyword>
<keyword evidence="11" id="KW-1185">Reference proteome</keyword>
<comment type="similarity">
    <text evidence="7">Belongs to the Lpp family.</text>
</comment>
<feature type="lipid moiety-binding region" description="S-diacylglycerol cysteine" evidence="7">
    <location>
        <position position="20"/>
    </location>
</feature>
<dbReference type="InterPro" id="IPR016367">
    <property type="entry name" value="MOM_Lpp"/>
</dbReference>
<feature type="chain" id="PRO_5047498979" description="Major outer membrane lipoprotein Lpp" evidence="8">
    <location>
        <begin position="19"/>
        <end position="71"/>
    </location>
</feature>
<keyword evidence="5 7" id="KW-0998">Cell outer membrane</keyword>
<sequence length="71" mass="7433">MNRKIVLGAIVLASTVLAGCASNSRVDAIESKVDGISGQLTAISGQLDAALGEAKRANDRLDNMQKKSYVK</sequence>
<accession>A0ABV6CC94</accession>
<evidence type="ECO:0000256" key="2">
    <source>
        <dbReference type="ARBA" id="ARBA00023088"/>
    </source>
</evidence>
<evidence type="ECO:0000256" key="3">
    <source>
        <dbReference type="ARBA" id="ARBA00023136"/>
    </source>
</evidence>
<keyword evidence="7" id="KW-0964">Secreted</keyword>
<name>A0ABV6CC94_9GAMM</name>
<feature type="signal peptide" evidence="8">
    <location>
        <begin position="1"/>
        <end position="18"/>
    </location>
</feature>
<comment type="caution">
    <text evidence="10">The sequence shown here is derived from an EMBL/GenBank/DDBJ whole genome shotgun (WGS) entry which is preliminary data.</text>
</comment>
<feature type="repeat" evidence="7">
    <location>
        <begin position="30"/>
        <end position="40"/>
    </location>
</feature>
<dbReference type="InterPro" id="IPR006817">
    <property type="entry name" value="Lipoprotein_leucine-zipper_dom"/>
</dbReference>
<evidence type="ECO:0000259" key="9">
    <source>
        <dbReference type="Pfam" id="PF04728"/>
    </source>
</evidence>
<keyword evidence="7" id="KW-0134">Cell wall</keyword>
<evidence type="ECO:0000256" key="4">
    <source>
        <dbReference type="ARBA" id="ARBA00023139"/>
    </source>
</evidence>
<feature type="domain" description="Lipoprotein leucine-zipper" evidence="9">
    <location>
        <begin position="25"/>
        <end position="71"/>
    </location>
</feature>
<keyword evidence="7" id="KW-0677">Repeat</keyword>
<keyword evidence="1 8" id="KW-0732">Signal</keyword>
<dbReference type="PROSITE" id="PS51257">
    <property type="entry name" value="PROKAR_LIPOPROTEIN"/>
    <property type="match status" value="1"/>
</dbReference>
<comment type="function">
    <text evidence="7">A highly abundant outer membrane lipoprotein that controls the distance between the inner and outer membranes. The only protein known to be covalently linked to the peptidoglycan network (PGN). Also non-covalently binds the PGN. The link between the cell outer membrane and PGN contributes to maintenance of the structural and functional integrity of the cell envelope, and maintains the correct distance between the PGN and the outer membrane.</text>
</comment>
<organism evidence="10 11">
    <name type="scientific">Thorsellia kenyensis</name>
    <dbReference type="NCBI Taxonomy" id="1549888"/>
    <lineage>
        <taxon>Bacteria</taxon>
        <taxon>Pseudomonadati</taxon>
        <taxon>Pseudomonadota</taxon>
        <taxon>Gammaproteobacteria</taxon>
        <taxon>Enterobacterales</taxon>
        <taxon>Thorselliaceae</taxon>
        <taxon>Thorsellia</taxon>
    </lineage>
</organism>
<keyword evidence="2 7" id="KW-0572">Peptidoglycan-anchor</keyword>
<protein>
    <recommendedName>
        <fullName evidence="7">Major outer membrane lipoprotein Lpp</fullName>
    </recommendedName>
</protein>
<evidence type="ECO:0000256" key="1">
    <source>
        <dbReference type="ARBA" id="ARBA00022729"/>
    </source>
</evidence>